<evidence type="ECO:0000313" key="2">
    <source>
        <dbReference type="EMBL" id="MBX06024.1"/>
    </source>
</evidence>
<feature type="compositionally biased region" description="Basic and acidic residues" evidence="1">
    <location>
        <begin position="25"/>
        <end position="34"/>
    </location>
</feature>
<evidence type="ECO:0000256" key="1">
    <source>
        <dbReference type="SAM" id="MobiDB-lite"/>
    </source>
</evidence>
<dbReference type="EMBL" id="GGEC01025539">
    <property type="protein sequence ID" value="MBX06023.1"/>
    <property type="molecule type" value="Transcribed_RNA"/>
</dbReference>
<name>A0A2P2KJW3_RHIMU</name>
<dbReference type="EMBL" id="GGEC01025540">
    <property type="protein sequence ID" value="MBX06024.1"/>
    <property type="molecule type" value="Transcribed_RNA"/>
</dbReference>
<dbReference type="AlphaFoldDB" id="A0A2P2KJW3"/>
<organism evidence="2">
    <name type="scientific">Rhizophora mucronata</name>
    <name type="common">Asiatic mangrove</name>
    <dbReference type="NCBI Taxonomy" id="61149"/>
    <lineage>
        <taxon>Eukaryota</taxon>
        <taxon>Viridiplantae</taxon>
        <taxon>Streptophyta</taxon>
        <taxon>Embryophyta</taxon>
        <taxon>Tracheophyta</taxon>
        <taxon>Spermatophyta</taxon>
        <taxon>Magnoliopsida</taxon>
        <taxon>eudicotyledons</taxon>
        <taxon>Gunneridae</taxon>
        <taxon>Pentapetalae</taxon>
        <taxon>rosids</taxon>
        <taxon>fabids</taxon>
        <taxon>Malpighiales</taxon>
        <taxon>Rhizophoraceae</taxon>
        <taxon>Rhizophora</taxon>
    </lineage>
</organism>
<sequence length="190" mass="20754">MLSQELQKRIRGRPTADWSDTGVPRPKETAESREVSLFVPHHTESESVPLKTSSSEVGPPIGVAKTSSGEDVGVVGEIETDKHPVQSTEIEIVDKVVVEEEPINEFKHQHSSSIASSRVLDEKFEDDADDWLKAESLEMVGGSKTALSINDEEDVSFSDLEEDDGDVATTNKKVVSSSDTSRKILEIGFS</sequence>
<protein>
    <submittedName>
        <fullName evidence="2">Uncharacterized protein MANES_13G109700</fullName>
    </submittedName>
</protein>
<reference evidence="2" key="1">
    <citation type="submission" date="2018-02" db="EMBL/GenBank/DDBJ databases">
        <title>Rhizophora mucronata_Transcriptome.</title>
        <authorList>
            <person name="Meera S.P."/>
            <person name="Sreeshan A."/>
            <person name="Augustine A."/>
        </authorList>
    </citation>
    <scope>NUCLEOTIDE SEQUENCE</scope>
    <source>
        <tissue evidence="2">Leaf</tissue>
    </source>
</reference>
<proteinExistence type="predicted"/>
<feature type="region of interest" description="Disordered" evidence="1">
    <location>
        <begin position="1"/>
        <end position="83"/>
    </location>
</feature>
<accession>A0A2P2KJW3</accession>